<protein>
    <submittedName>
        <fullName evidence="3">Uncharacterized protein</fullName>
    </submittedName>
</protein>
<feature type="region of interest" description="Disordered" evidence="1">
    <location>
        <begin position="71"/>
        <end position="103"/>
    </location>
</feature>
<reference evidence="3" key="1">
    <citation type="journal article" date="2012" name="Science">
        <title>Fermentation, hydrogen, and sulfur metabolism in multiple uncultivated bacterial phyla.</title>
        <authorList>
            <person name="Wrighton K.C."/>
            <person name="Thomas B.C."/>
            <person name="Sharon I."/>
            <person name="Miller C.S."/>
            <person name="Castelle C.J."/>
            <person name="VerBerkmoes N.C."/>
            <person name="Wilkins M.J."/>
            <person name="Hettich R.L."/>
            <person name="Lipton M.S."/>
            <person name="Williams K.H."/>
            <person name="Long P.E."/>
            <person name="Banfield J.F."/>
        </authorList>
    </citation>
    <scope>NUCLEOTIDE SEQUENCE [LARGE SCALE GENOMIC DNA]</scope>
</reference>
<feature type="compositionally biased region" description="Acidic residues" evidence="1">
    <location>
        <begin position="92"/>
        <end position="103"/>
    </location>
</feature>
<dbReference type="EMBL" id="AMFJ01036109">
    <property type="protein sequence ID" value="EKD25216.1"/>
    <property type="molecule type" value="Genomic_DNA"/>
</dbReference>
<organism evidence="3">
    <name type="scientific">uncultured bacterium</name>
    <name type="common">gcode 4</name>
    <dbReference type="NCBI Taxonomy" id="1234023"/>
    <lineage>
        <taxon>Bacteria</taxon>
        <taxon>environmental samples</taxon>
    </lineage>
</organism>
<evidence type="ECO:0000256" key="1">
    <source>
        <dbReference type="SAM" id="MobiDB-lite"/>
    </source>
</evidence>
<evidence type="ECO:0000256" key="2">
    <source>
        <dbReference type="SAM" id="SignalP"/>
    </source>
</evidence>
<sequence length="103" mass="11345">MKSPLLLLLLVSFSFLLSGCGLDESFESNQQNDGDDINIIQDVWSQALDQMLQSRSTPVVWSQSFSTGTVSSQISNQTVQSDPSSFVWDNTSESEDDSESESD</sequence>
<dbReference type="AlphaFoldDB" id="K1XJ72"/>
<feature type="compositionally biased region" description="Polar residues" evidence="1">
    <location>
        <begin position="71"/>
        <end position="91"/>
    </location>
</feature>
<comment type="caution">
    <text evidence="3">The sequence shown here is derived from an EMBL/GenBank/DDBJ whole genome shotgun (WGS) entry which is preliminary data.</text>
</comment>
<proteinExistence type="predicted"/>
<feature type="chain" id="PRO_5022983693" evidence="2">
    <location>
        <begin position="24"/>
        <end position="103"/>
    </location>
</feature>
<evidence type="ECO:0000313" key="3">
    <source>
        <dbReference type="EMBL" id="EKD25216.1"/>
    </source>
</evidence>
<keyword evidence="2" id="KW-0732">Signal</keyword>
<dbReference type="PROSITE" id="PS51257">
    <property type="entry name" value="PROKAR_LIPOPROTEIN"/>
    <property type="match status" value="1"/>
</dbReference>
<accession>K1XJ72</accession>
<name>K1XJ72_9BACT</name>
<feature type="signal peptide" evidence="2">
    <location>
        <begin position="1"/>
        <end position="23"/>
    </location>
</feature>
<gene>
    <name evidence="3" type="ORF">ACD_80C00102G0008</name>
</gene>